<reference evidence="8" key="1">
    <citation type="submission" date="2020-01" db="EMBL/GenBank/DDBJ databases">
        <title>Genome sequence of Kobresia littledalei, the first chromosome-level genome in the family Cyperaceae.</title>
        <authorList>
            <person name="Qu G."/>
        </authorList>
    </citation>
    <scope>NUCLEOTIDE SEQUENCE</scope>
    <source>
        <strain evidence="8">C.B.Clarke</strain>
        <tissue evidence="8">Leaf</tissue>
    </source>
</reference>
<comment type="subcellular location">
    <subcellularLocation>
        <location evidence="1 6">Membrane</location>
        <topology evidence="1 6">Multi-pass membrane protein</topology>
    </subcellularLocation>
</comment>
<evidence type="ECO:0000256" key="1">
    <source>
        <dbReference type="ARBA" id="ARBA00004141"/>
    </source>
</evidence>
<dbReference type="InterPro" id="IPR030184">
    <property type="entry name" value="WAT1-related"/>
</dbReference>
<proteinExistence type="inferred from homology"/>
<evidence type="ECO:0000313" key="8">
    <source>
        <dbReference type="EMBL" id="KAF3336604.1"/>
    </source>
</evidence>
<feature type="domain" description="EamA" evidence="7">
    <location>
        <begin position="195"/>
        <end position="333"/>
    </location>
</feature>
<feature type="transmembrane region" description="Helical" evidence="6">
    <location>
        <begin position="194"/>
        <end position="213"/>
    </location>
</feature>
<dbReference type="InterPro" id="IPR037185">
    <property type="entry name" value="EmrE-like"/>
</dbReference>
<evidence type="ECO:0000313" key="9">
    <source>
        <dbReference type="Proteomes" id="UP000623129"/>
    </source>
</evidence>
<keyword evidence="4 6" id="KW-1133">Transmembrane helix</keyword>
<dbReference type="AlphaFoldDB" id="A0A833RL18"/>
<feature type="domain" description="EamA" evidence="7">
    <location>
        <begin position="21"/>
        <end position="159"/>
    </location>
</feature>
<evidence type="ECO:0000256" key="3">
    <source>
        <dbReference type="ARBA" id="ARBA00022692"/>
    </source>
</evidence>
<comment type="similarity">
    <text evidence="2 6">Belongs to the drug/metabolite transporter (DMT) superfamily. Plant drug/metabolite exporter (P-DME) (TC 2.A.7.4) family.</text>
</comment>
<dbReference type="Pfam" id="PF00892">
    <property type="entry name" value="EamA"/>
    <property type="match status" value="2"/>
</dbReference>
<feature type="transmembrane region" description="Helical" evidence="6">
    <location>
        <begin position="82"/>
        <end position="104"/>
    </location>
</feature>
<gene>
    <name evidence="8" type="ORF">FCM35_KLT19190</name>
</gene>
<keyword evidence="5 6" id="KW-0472">Membrane</keyword>
<feature type="transmembrane region" description="Helical" evidence="6">
    <location>
        <begin position="21"/>
        <end position="41"/>
    </location>
</feature>
<dbReference type="GO" id="GO:0016020">
    <property type="term" value="C:membrane"/>
    <property type="evidence" value="ECO:0007669"/>
    <property type="project" value="UniProtKB-SubCell"/>
</dbReference>
<dbReference type="PANTHER" id="PTHR31218">
    <property type="entry name" value="WAT1-RELATED PROTEIN"/>
    <property type="match status" value="1"/>
</dbReference>
<feature type="transmembrane region" description="Helical" evidence="6">
    <location>
        <begin position="53"/>
        <end position="70"/>
    </location>
</feature>
<keyword evidence="9" id="KW-1185">Reference proteome</keyword>
<dbReference type="SUPFAM" id="SSF103481">
    <property type="entry name" value="Multidrug resistance efflux transporter EmrE"/>
    <property type="match status" value="2"/>
</dbReference>
<organism evidence="8 9">
    <name type="scientific">Carex littledalei</name>
    <dbReference type="NCBI Taxonomy" id="544730"/>
    <lineage>
        <taxon>Eukaryota</taxon>
        <taxon>Viridiplantae</taxon>
        <taxon>Streptophyta</taxon>
        <taxon>Embryophyta</taxon>
        <taxon>Tracheophyta</taxon>
        <taxon>Spermatophyta</taxon>
        <taxon>Magnoliopsida</taxon>
        <taxon>Liliopsida</taxon>
        <taxon>Poales</taxon>
        <taxon>Cyperaceae</taxon>
        <taxon>Cyperoideae</taxon>
        <taxon>Cariceae</taxon>
        <taxon>Carex</taxon>
        <taxon>Carex subgen. Euthyceras</taxon>
    </lineage>
</organism>
<feature type="transmembrane region" description="Helical" evidence="6">
    <location>
        <begin position="316"/>
        <end position="334"/>
    </location>
</feature>
<evidence type="ECO:0000256" key="2">
    <source>
        <dbReference type="ARBA" id="ARBA00007635"/>
    </source>
</evidence>
<dbReference type="InterPro" id="IPR000620">
    <property type="entry name" value="EamA_dom"/>
</dbReference>
<sequence>MGGAQQENGTGGGSMEGLKPVLGMILVQTVFAGMNIIYKLAIDDGMDLRILTAYRHAFATVFLVPVAFILERNSWREITWKVVMFSFLCGLFGGTLAQNLYVVSLKLTSATFAAAMTNLVPAMTFILAALFRLETFTVRTLSGQAKVFGTILGVGGAMVLTFYKGIPLEIWETHVNLVEHNRTVQKQQNEGNQALGSLLAVCCCLCYAIFLTIQAKLSKSFPYHTSSTAMLCFMAMIQSFVFALIMQRDWTQWRFGWDIRLLCVSYSGILSSGMMFTVMAWCIRKKGPLFASVFNPLMLVIVAILSSLLLNEKLHLGSVIGTFLIVLGLYMVLWGKGREPAKVGEMPSDEHEGDEQINVVIDSNSARNSVSAIIDSPRGTNLNLRVIPPII</sequence>
<accession>A0A833RL18</accession>
<dbReference type="OrthoDB" id="1728340at2759"/>
<feature type="transmembrane region" description="Helical" evidence="6">
    <location>
        <begin position="110"/>
        <end position="133"/>
    </location>
</feature>
<feature type="transmembrane region" description="Helical" evidence="6">
    <location>
        <begin position="259"/>
        <end position="282"/>
    </location>
</feature>
<protein>
    <recommendedName>
        <fullName evidence="6">WAT1-related protein</fullName>
    </recommendedName>
</protein>
<feature type="transmembrane region" description="Helical" evidence="6">
    <location>
        <begin position="225"/>
        <end position="247"/>
    </location>
</feature>
<evidence type="ECO:0000256" key="4">
    <source>
        <dbReference type="ARBA" id="ARBA00022989"/>
    </source>
</evidence>
<dbReference type="Proteomes" id="UP000623129">
    <property type="component" value="Unassembled WGS sequence"/>
</dbReference>
<dbReference type="GO" id="GO:0022857">
    <property type="term" value="F:transmembrane transporter activity"/>
    <property type="evidence" value="ECO:0007669"/>
    <property type="project" value="InterPro"/>
</dbReference>
<evidence type="ECO:0000259" key="7">
    <source>
        <dbReference type="Pfam" id="PF00892"/>
    </source>
</evidence>
<keyword evidence="3 6" id="KW-0812">Transmembrane</keyword>
<evidence type="ECO:0000256" key="5">
    <source>
        <dbReference type="ARBA" id="ARBA00023136"/>
    </source>
</evidence>
<name>A0A833RL18_9POAL</name>
<evidence type="ECO:0000256" key="6">
    <source>
        <dbReference type="RuleBase" id="RU363077"/>
    </source>
</evidence>
<dbReference type="EMBL" id="SWLB01000007">
    <property type="protein sequence ID" value="KAF3336604.1"/>
    <property type="molecule type" value="Genomic_DNA"/>
</dbReference>
<comment type="caution">
    <text evidence="8">The sequence shown here is derived from an EMBL/GenBank/DDBJ whole genome shotgun (WGS) entry which is preliminary data.</text>
</comment>
<feature type="transmembrane region" description="Helical" evidence="6">
    <location>
        <begin position="289"/>
        <end position="310"/>
    </location>
</feature>